<evidence type="ECO:0000259" key="2">
    <source>
        <dbReference type="Pfam" id="PF14111"/>
    </source>
</evidence>
<dbReference type="AlphaFoldDB" id="A0A0D3DIM2"/>
<feature type="compositionally biased region" description="Basic and acidic residues" evidence="1">
    <location>
        <begin position="433"/>
        <end position="442"/>
    </location>
</feature>
<accession>A0A0D3DIM2</accession>
<feature type="compositionally biased region" description="Low complexity" evidence="1">
    <location>
        <begin position="475"/>
        <end position="492"/>
    </location>
</feature>
<dbReference type="EnsemblPlants" id="Bo8g001300.1">
    <property type="protein sequence ID" value="Bo8g001300.1"/>
    <property type="gene ID" value="Bo8g001300"/>
</dbReference>
<keyword evidence="4" id="KW-1185">Reference proteome</keyword>
<dbReference type="Pfam" id="PF14111">
    <property type="entry name" value="DUF4283"/>
    <property type="match status" value="1"/>
</dbReference>
<reference evidence="3" key="2">
    <citation type="submission" date="2015-03" db="UniProtKB">
        <authorList>
            <consortium name="EnsemblPlants"/>
        </authorList>
    </citation>
    <scope>IDENTIFICATION</scope>
</reference>
<dbReference type="Proteomes" id="UP000032141">
    <property type="component" value="Chromosome C8"/>
</dbReference>
<evidence type="ECO:0000256" key="1">
    <source>
        <dbReference type="SAM" id="MobiDB-lite"/>
    </source>
</evidence>
<feature type="domain" description="DUF4283" evidence="2">
    <location>
        <begin position="193"/>
        <end position="277"/>
    </location>
</feature>
<dbReference type="InterPro" id="IPR025558">
    <property type="entry name" value="DUF4283"/>
</dbReference>
<dbReference type="eggNOG" id="KOG1075">
    <property type="taxonomic scope" value="Eukaryota"/>
</dbReference>
<evidence type="ECO:0000313" key="3">
    <source>
        <dbReference type="EnsemblPlants" id="Bo8g001300.1"/>
    </source>
</evidence>
<feature type="compositionally biased region" description="Polar residues" evidence="1">
    <location>
        <begin position="501"/>
        <end position="512"/>
    </location>
</feature>
<dbReference type="HOGENOM" id="CLU_017983_1_0_1"/>
<feature type="compositionally biased region" description="Basic residues" evidence="1">
    <location>
        <begin position="1"/>
        <end position="13"/>
    </location>
</feature>
<organism evidence="3 4">
    <name type="scientific">Brassica oleracea var. oleracea</name>
    <dbReference type="NCBI Taxonomy" id="109376"/>
    <lineage>
        <taxon>Eukaryota</taxon>
        <taxon>Viridiplantae</taxon>
        <taxon>Streptophyta</taxon>
        <taxon>Embryophyta</taxon>
        <taxon>Tracheophyta</taxon>
        <taxon>Spermatophyta</taxon>
        <taxon>Magnoliopsida</taxon>
        <taxon>eudicotyledons</taxon>
        <taxon>Gunneridae</taxon>
        <taxon>Pentapetalae</taxon>
        <taxon>rosids</taxon>
        <taxon>malvids</taxon>
        <taxon>Brassicales</taxon>
        <taxon>Brassicaceae</taxon>
        <taxon>Brassiceae</taxon>
        <taxon>Brassica</taxon>
    </lineage>
</organism>
<protein>
    <recommendedName>
        <fullName evidence="2">DUF4283 domain-containing protein</fullName>
    </recommendedName>
</protein>
<proteinExistence type="predicted"/>
<feature type="compositionally biased region" description="Low complexity" evidence="1">
    <location>
        <begin position="14"/>
        <end position="44"/>
    </location>
</feature>
<dbReference type="Gramene" id="Bo8g001300.1">
    <property type="protein sequence ID" value="Bo8g001300.1"/>
    <property type="gene ID" value="Bo8g001300"/>
</dbReference>
<dbReference type="PANTHER" id="PTHR31286">
    <property type="entry name" value="GLYCINE-RICH CELL WALL STRUCTURAL PROTEIN 1.8-LIKE"/>
    <property type="match status" value="1"/>
</dbReference>
<feature type="compositionally biased region" description="Polar residues" evidence="1">
    <location>
        <begin position="454"/>
        <end position="467"/>
    </location>
</feature>
<dbReference type="PANTHER" id="PTHR31286:SF55">
    <property type="entry name" value="DUF4283 DOMAIN-CONTAINING PROTEIN"/>
    <property type="match status" value="1"/>
</dbReference>
<evidence type="ECO:0000313" key="4">
    <source>
        <dbReference type="Proteomes" id="UP000032141"/>
    </source>
</evidence>
<feature type="region of interest" description="Disordered" evidence="1">
    <location>
        <begin position="1"/>
        <end position="45"/>
    </location>
</feature>
<feature type="compositionally biased region" description="Polar residues" evidence="1">
    <location>
        <begin position="412"/>
        <end position="426"/>
    </location>
</feature>
<name>A0A0D3DIM2_BRAOL</name>
<reference evidence="3 4" key="1">
    <citation type="journal article" date="2014" name="Genome Biol.">
        <title>Transcriptome and methylome profiling reveals relics of genome dominance in the mesopolyploid Brassica oleracea.</title>
        <authorList>
            <person name="Parkin I.A."/>
            <person name="Koh C."/>
            <person name="Tang H."/>
            <person name="Robinson S.J."/>
            <person name="Kagale S."/>
            <person name="Clarke W.E."/>
            <person name="Town C.D."/>
            <person name="Nixon J."/>
            <person name="Krishnakumar V."/>
            <person name="Bidwell S.L."/>
            <person name="Denoeud F."/>
            <person name="Belcram H."/>
            <person name="Links M.G."/>
            <person name="Just J."/>
            <person name="Clarke C."/>
            <person name="Bender T."/>
            <person name="Huebert T."/>
            <person name="Mason A.S."/>
            <person name="Pires J.C."/>
            <person name="Barker G."/>
            <person name="Moore J."/>
            <person name="Walley P.G."/>
            <person name="Manoli S."/>
            <person name="Batley J."/>
            <person name="Edwards D."/>
            <person name="Nelson M.N."/>
            <person name="Wang X."/>
            <person name="Paterson A.H."/>
            <person name="King G."/>
            <person name="Bancroft I."/>
            <person name="Chalhoub B."/>
            <person name="Sharpe A.G."/>
        </authorList>
    </citation>
    <scope>NUCLEOTIDE SEQUENCE</scope>
    <source>
        <strain evidence="3 4">cv. TO1000</strain>
    </source>
</reference>
<feature type="region of interest" description="Disordered" evidence="1">
    <location>
        <begin position="378"/>
        <end position="517"/>
    </location>
</feature>
<sequence length="532" mass="57540">MTTKKKKKAKKSSPGRSAPTSPSSSTQTSGDNKQQTAQSTASSSPVNCDLAAADIAGSDTNPFSDLLLEHNATGQIENGAIDLDLMDNDEIPSTPTKEFVGITQETSTNQSVLPAVVVNPELQDIGAAAPSSAKSIVSVLKNTSTPPAVKPSDEWVGLFKCKGKKLEKKGEPFTLPSGELCVQIPNAVIEKNMKAWECFVIGQFYSDPPAQGLIHTIAYGIWSKRLRDITVSKLEGHAYLFRIPNAETRHHVITQRLWQFEGKTMFVAHWEPGFLPEKPAITSAPIWLELRNVPLQFFNEDGLERIAGLVGHPKYLHPATANKTILDVAKVLTIIDPRKPLPEAVNVQFDSEIGHTIKRCPAAPVTCKGCKSTAHLSDACPRSKGHNHKNGEQKQKQKYTQKQQYEPIHGRPSSNQTQQKGKTGNYPSFMADQKGKEIDHHPLPAGNEIPSDPGLNSFSKTASSVLAESSKARGASSVSEVESDSSDVASSDSDVEEGPSLSDTSPETTSEPCSLVPAKRFLAGTGPFCRCW</sequence>
<dbReference type="InterPro" id="IPR040256">
    <property type="entry name" value="At4g02000-like"/>
</dbReference>